<reference evidence="4" key="1">
    <citation type="journal article" date="2019" name="Int. J. Syst. Evol. Microbiol.">
        <title>The Global Catalogue of Microorganisms (GCM) 10K type strain sequencing project: providing services to taxonomists for standard genome sequencing and annotation.</title>
        <authorList>
            <consortium name="The Broad Institute Genomics Platform"/>
            <consortium name="The Broad Institute Genome Sequencing Center for Infectious Disease"/>
            <person name="Wu L."/>
            <person name="Ma J."/>
        </authorList>
    </citation>
    <scope>NUCLEOTIDE SEQUENCE [LARGE SCALE GENOMIC DNA]</scope>
    <source>
        <strain evidence="4">CGMCC 4.1641</strain>
    </source>
</reference>
<feature type="transmembrane region" description="Helical" evidence="2">
    <location>
        <begin position="6"/>
        <end position="26"/>
    </location>
</feature>
<sequence>MAWQAAGYGIAASAVAVAIALVFALASLTRAARRIDEAAAAVSKEAEAALRSCVKLADEARETIALTRHGAEGFSALAEGARAWGEASRHAAGAAIQLTERYRDFLSAPFRSAASQRQRDEDAPVAEICRKLWTMWKRRADSVRVSSDRRPGTGEEHATEGE</sequence>
<comment type="caution">
    <text evidence="3">The sequence shown here is derived from an EMBL/GenBank/DDBJ whole genome shotgun (WGS) entry which is preliminary data.</text>
</comment>
<organism evidence="3 4">
    <name type="scientific">Cohnella boryungensis</name>
    <dbReference type="NCBI Taxonomy" id="768479"/>
    <lineage>
        <taxon>Bacteria</taxon>
        <taxon>Bacillati</taxon>
        <taxon>Bacillota</taxon>
        <taxon>Bacilli</taxon>
        <taxon>Bacillales</taxon>
        <taxon>Paenibacillaceae</taxon>
        <taxon>Cohnella</taxon>
    </lineage>
</organism>
<evidence type="ECO:0000313" key="3">
    <source>
        <dbReference type="EMBL" id="MFC4306004.1"/>
    </source>
</evidence>
<protein>
    <recommendedName>
        <fullName evidence="5">DUF948 domain-containing protein</fullName>
    </recommendedName>
</protein>
<keyword evidence="2" id="KW-1133">Transmembrane helix</keyword>
<dbReference type="EMBL" id="JBHSED010000046">
    <property type="protein sequence ID" value="MFC4306004.1"/>
    <property type="molecule type" value="Genomic_DNA"/>
</dbReference>
<dbReference type="Proteomes" id="UP001595755">
    <property type="component" value="Unassembled WGS sequence"/>
</dbReference>
<keyword evidence="2" id="KW-0812">Transmembrane</keyword>
<evidence type="ECO:0008006" key="5">
    <source>
        <dbReference type="Google" id="ProtNLM"/>
    </source>
</evidence>
<evidence type="ECO:0000256" key="1">
    <source>
        <dbReference type="SAM" id="MobiDB-lite"/>
    </source>
</evidence>
<accession>A0ABV8SEL3</accession>
<proteinExistence type="predicted"/>
<keyword evidence="4" id="KW-1185">Reference proteome</keyword>
<gene>
    <name evidence="3" type="ORF">ACFO1S_21465</name>
</gene>
<name>A0ABV8SEL3_9BACL</name>
<evidence type="ECO:0000313" key="4">
    <source>
        <dbReference type="Proteomes" id="UP001595755"/>
    </source>
</evidence>
<evidence type="ECO:0000256" key="2">
    <source>
        <dbReference type="SAM" id="Phobius"/>
    </source>
</evidence>
<keyword evidence="2" id="KW-0472">Membrane</keyword>
<feature type="region of interest" description="Disordered" evidence="1">
    <location>
        <begin position="139"/>
        <end position="162"/>
    </location>
</feature>
<dbReference type="RefSeq" id="WP_204605547.1">
    <property type="nucleotide sequence ID" value="NZ_JBHSED010000046.1"/>
</dbReference>